<comment type="subcellular location">
    <subcellularLocation>
        <location evidence="1">Midbody</location>
    </subcellularLocation>
</comment>
<feature type="compositionally biased region" description="Basic and acidic residues" evidence="4">
    <location>
        <begin position="12"/>
        <end position="71"/>
    </location>
</feature>
<reference evidence="6" key="1">
    <citation type="submission" date="2022-04" db="EMBL/GenBank/DDBJ databases">
        <authorList>
            <person name="Xu L."/>
            <person name="Lv Z."/>
        </authorList>
    </citation>
    <scope>NUCLEOTIDE SEQUENCE</scope>
    <source>
        <strain evidence="6">LV_2022a</strain>
    </source>
</reference>
<feature type="domain" description="Coiled-coil" evidence="5">
    <location>
        <begin position="129"/>
        <end position="210"/>
    </location>
</feature>
<dbReference type="Pfam" id="PF06244">
    <property type="entry name" value="Ccdc124"/>
    <property type="match status" value="1"/>
</dbReference>
<feature type="region of interest" description="Disordered" evidence="4">
    <location>
        <begin position="115"/>
        <end position="139"/>
    </location>
</feature>
<dbReference type="InterPro" id="IPR036910">
    <property type="entry name" value="HMG_box_dom_sf"/>
</dbReference>
<evidence type="ECO:0000313" key="6">
    <source>
        <dbReference type="EMBL" id="KAK4472039.1"/>
    </source>
</evidence>
<dbReference type="InterPro" id="IPR054414">
    <property type="entry name" value="Ccdc124/Oxs1_C"/>
</dbReference>
<organism evidence="6 7">
    <name type="scientific">Schistosoma mekongi</name>
    <name type="common">Parasitic worm</name>
    <dbReference type="NCBI Taxonomy" id="38744"/>
    <lineage>
        <taxon>Eukaryota</taxon>
        <taxon>Metazoa</taxon>
        <taxon>Spiralia</taxon>
        <taxon>Lophotrochozoa</taxon>
        <taxon>Platyhelminthes</taxon>
        <taxon>Trematoda</taxon>
        <taxon>Digenea</taxon>
        <taxon>Strigeidida</taxon>
        <taxon>Schistosomatoidea</taxon>
        <taxon>Schistosomatidae</taxon>
        <taxon>Schistosoma</taxon>
    </lineage>
</organism>
<name>A0AAE1ZEK3_SCHME</name>
<evidence type="ECO:0000256" key="1">
    <source>
        <dbReference type="ARBA" id="ARBA00004214"/>
    </source>
</evidence>
<dbReference type="SUPFAM" id="SSF47095">
    <property type="entry name" value="HMG-box"/>
    <property type="match status" value="1"/>
</dbReference>
<evidence type="ECO:0000256" key="3">
    <source>
        <dbReference type="ARBA" id="ARBA00023054"/>
    </source>
</evidence>
<evidence type="ECO:0000313" key="7">
    <source>
        <dbReference type="Proteomes" id="UP001292079"/>
    </source>
</evidence>
<feature type="region of interest" description="Disordered" evidence="4">
    <location>
        <begin position="1"/>
        <end position="71"/>
    </location>
</feature>
<dbReference type="AlphaFoldDB" id="A0AAE1ZEK3"/>
<comment type="similarity">
    <text evidence="2">Belongs to the CCDC124 family.</text>
</comment>
<evidence type="ECO:0000259" key="5">
    <source>
        <dbReference type="Pfam" id="PF06244"/>
    </source>
</evidence>
<reference evidence="6" key="2">
    <citation type="journal article" date="2023" name="Infect Dis Poverty">
        <title>Chromosome-scale genome of the human blood fluke Schistosoma mekongi and its implications for public health.</title>
        <authorList>
            <person name="Zhou M."/>
            <person name="Xu L."/>
            <person name="Xu D."/>
            <person name="Chen W."/>
            <person name="Khan J."/>
            <person name="Hu Y."/>
            <person name="Huang H."/>
            <person name="Wei H."/>
            <person name="Zhang Y."/>
            <person name="Chusongsang P."/>
            <person name="Tanasarnprasert K."/>
            <person name="Hu X."/>
            <person name="Limpanont Y."/>
            <person name="Lv Z."/>
        </authorList>
    </citation>
    <scope>NUCLEOTIDE SEQUENCE</scope>
    <source>
        <strain evidence="6">LV_2022a</strain>
    </source>
</reference>
<dbReference type="InterPro" id="IPR010422">
    <property type="entry name" value="Ccdc124/Oxs1"/>
</dbReference>
<comment type="caution">
    <text evidence="6">The sequence shown here is derived from an EMBL/GenBank/DDBJ whole genome shotgun (WGS) entry which is preliminary data.</text>
</comment>
<gene>
    <name evidence="6" type="ORF">MN116_005413</name>
</gene>
<dbReference type="PANTHER" id="PTHR21680:SF0">
    <property type="entry name" value="COILED-COIL DOMAIN-CONTAINING PROTEIN 124"/>
    <property type="match status" value="1"/>
</dbReference>
<keyword evidence="7" id="KW-1185">Reference proteome</keyword>
<protein>
    <recommendedName>
        <fullName evidence="5">Coiled-coil domain-containing protein</fullName>
    </recommendedName>
</protein>
<dbReference type="GO" id="GO:0003713">
    <property type="term" value="F:transcription coactivator activity"/>
    <property type="evidence" value="ECO:0007669"/>
    <property type="project" value="TreeGrafter"/>
</dbReference>
<dbReference type="PANTHER" id="PTHR21680">
    <property type="entry name" value="COILED-COIL DOMAIN-CONTAINING PROTEIN 124"/>
    <property type="match status" value="1"/>
</dbReference>
<sequence>MPKKLGTCPKSLEARERRAEKKREERELSLKKAEEEYWKDDDKYSNRKQQRKEEKDSKRQELMEKKKEKEKLYNEEIAGFKSTKSTITKEQPSKLTQTQIAEARRKLEAQLLALNQTSQKSEPPELAPNPNRIETDGLEARTVKEAISILSVNNEGEGDRHPEKRLKAAYQAFEERMMPQLKAENPSMRHSQLKQLLFKMFQTSPENPKNHQNACYNSK</sequence>
<dbReference type="EMBL" id="JALJAT010000003">
    <property type="protein sequence ID" value="KAK4472039.1"/>
    <property type="molecule type" value="Genomic_DNA"/>
</dbReference>
<evidence type="ECO:0000256" key="4">
    <source>
        <dbReference type="SAM" id="MobiDB-lite"/>
    </source>
</evidence>
<dbReference type="Proteomes" id="UP001292079">
    <property type="component" value="Unassembled WGS sequence"/>
</dbReference>
<dbReference type="GO" id="GO:0006366">
    <property type="term" value="P:transcription by RNA polymerase II"/>
    <property type="evidence" value="ECO:0007669"/>
    <property type="project" value="TreeGrafter"/>
</dbReference>
<proteinExistence type="inferred from homology"/>
<dbReference type="GO" id="GO:0030496">
    <property type="term" value="C:midbody"/>
    <property type="evidence" value="ECO:0007669"/>
    <property type="project" value="UniProtKB-SubCell"/>
</dbReference>
<keyword evidence="3" id="KW-0175">Coiled coil</keyword>
<accession>A0AAE1ZEK3</accession>
<evidence type="ECO:0000256" key="2">
    <source>
        <dbReference type="ARBA" id="ARBA00008296"/>
    </source>
</evidence>
<dbReference type="GO" id="GO:0005634">
    <property type="term" value="C:nucleus"/>
    <property type="evidence" value="ECO:0007669"/>
    <property type="project" value="TreeGrafter"/>
</dbReference>